<dbReference type="InterPro" id="IPR025886">
    <property type="entry name" value="PP2-like"/>
</dbReference>
<dbReference type="SUPFAM" id="SSF81383">
    <property type="entry name" value="F-box domain"/>
    <property type="match status" value="4"/>
</dbReference>
<protein>
    <recommendedName>
        <fullName evidence="2">F-box domain-containing protein</fullName>
    </recommendedName>
</protein>
<evidence type="ECO:0000256" key="1">
    <source>
        <dbReference type="SAM" id="MobiDB-lite"/>
    </source>
</evidence>
<dbReference type="Pfam" id="PF00646">
    <property type="entry name" value="F-box"/>
    <property type="match status" value="4"/>
</dbReference>
<dbReference type="PANTHER" id="PTHR32278:SF119">
    <property type="entry name" value="F-BOX PROTEIN PP2-B10-RELATED"/>
    <property type="match status" value="1"/>
</dbReference>
<gene>
    <name evidence="3" type="ORF">HID58_024026</name>
</gene>
<accession>A0ABQ8D5M7</accession>
<comment type="caution">
    <text evidence="3">The sequence shown here is derived from an EMBL/GenBank/DDBJ whole genome shotgun (WGS) entry which is preliminary data.</text>
</comment>
<dbReference type="Gene3D" id="1.20.1280.50">
    <property type="match status" value="2"/>
</dbReference>
<evidence type="ECO:0000313" key="3">
    <source>
        <dbReference type="EMBL" id="KAH0924008.1"/>
    </source>
</evidence>
<dbReference type="CDD" id="cd22162">
    <property type="entry name" value="F-box_AtSKIP3-like"/>
    <property type="match status" value="5"/>
</dbReference>
<feature type="region of interest" description="Disordered" evidence="1">
    <location>
        <begin position="1"/>
        <end position="21"/>
    </location>
</feature>
<reference evidence="3 4" key="1">
    <citation type="submission" date="2021-05" db="EMBL/GenBank/DDBJ databases">
        <title>Genome Assembly of Synthetic Allotetraploid Brassica napus Reveals Homoeologous Exchanges between Subgenomes.</title>
        <authorList>
            <person name="Davis J.T."/>
        </authorList>
    </citation>
    <scope>NUCLEOTIDE SEQUENCE [LARGE SCALE GENOMIC DNA]</scope>
    <source>
        <strain evidence="4">cv. Da-Ae</strain>
        <tissue evidence="3">Seedling</tissue>
    </source>
</reference>
<dbReference type="Proteomes" id="UP000824890">
    <property type="component" value="Unassembled WGS sequence"/>
</dbReference>
<feature type="domain" description="F-box" evidence="2">
    <location>
        <begin position="851"/>
        <end position="897"/>
    </location>
</feature>
<dbReference type="EMBL" id="JAGKQM010000006">
    <property type="protein sequence ID" value="KAH0924008.1"/>
    <property type="molecule type" value="Genomic_DNA"/>
</dbReference>
<dbReference type="InterPro" id="IPR036047">
    <property type="entry name" value="F-box-like_dom_sf"/>
</dbReference>
<feature type="domain" description="F-box" evidence="2">
    <location>
        <begin position="1184"/>
        <end position="1230"/>
    </location>
</feature>
<dbReference type="PANTHER" id="PTHR32278">
    <property type="entry name" value="F-BOX DOMAIN-CONTAINING PROTEIN"/>
    <property type="match status" value="1"/>
</dbReference>
<dbReference type="PROSITE" id="PS50181">
    <property type="entry name" value="FBOX"/>
    <property type="match status" value="3"/>
</dbReference>
<feature type="domain" description="F-box" evidence="2">
    <location>
        <begin position="566"/>
        <end position="612"/>
    </location>
</feature>
<dbReference type="Pfam" id="PF14299">
    <property type="entry name" value="PP2"/>
    <property type="match status" value="5"/>
</dbReference>
<organism evidence="3 4">
    <name type="scientific">Brassica napus</name>
    <name type="common">Rape</name>
    <dbReference type="NCBI Taxonomy" id="3708"/>
    <lineage>
        <taxon>Eukaryota</taxon>
        <taxon>Viridiplantae</taxon>
        <taxon>Streptophyta</taxon>
        <taxon>Embryophyta</taxon>
        <taxon>Tracheophyta</taxon>
        <taxon>Spermatophyta</taxon>
        <taxon>Magnoliopsida</taxon>
        <taxon>eudicotyledons</taxon>
        <taxon>Gunneridae</taxon>
        <taxon>Pentapetalae</taxon>
        <taxon>rosids</taxon>
        <taxon>malvids</taxon>
        <taxon>Brassicales</taxon>
        <taxon>Brassicaceae</taxon>
        <taxon>Brassiceae</taxon>
        <taxon>Brassica</taxon>
    </lineage>
</organism>
<keyword evidence="4" id="KW-1185">Reference proteome</keyword>
<feature type="region of interest" description="Disordered" evidence="1">
    <location>
        <begin position="1069"/>
        <end position="1090"/>
    </location>
</feature>
<proteinExistence type="predicted"/>
<dbReference type="InterPro" id="IPR001810">
    <property type="entry name" value="F-box_dom"/>
</dbReference>
<sequence length="1476" mass="167604">TTRMSENHGKRRREIGSDSSPFDSFPEDCICKIVSCTSPRDACVVATVSKAFESAAKSDVVWEKFLPPEYESLVPSSRHFSSKKELYFAFCEEPVLIDDGTKSFWLDKASGKKCIMLSAMNISIMWGDTPQYWEWITFPEARFKRVAKLLDLCWFEIRGRTKTRFLSPRTRYSAYIVNHCNSFEDVAIEAGVGVVGNEASTRFIYFDARVDGLSLRRRRRRPHKRRDGWMEIELGEFFSGGDIMNSDEIEMSALETKLGHWKSGLIIQGIEIRPKMMAKNHCVESSGEGRGKIVTFTSPRDTCVAATVSKAFESAVKSDVAWEKFLPPEQGRLTARASGAYESLVPRSREFSSKKEMYFALATSLFSSTMVQRYKQVHRSFWLEKASGKRCIMLSAMNISIIWGDTPQYWEWITIPESRFKRVAELLNVCWFEIRGRVNTRVLSPRTRYSAYLVFKKADHCYGFDDVAIEAGVGVVGHEASTRTICFEMDDDAEGEMGWIYPQEREDGWMEVELGEFFTGGDMMDSHEIEMSALETRELGWKRGLIIQGIEIRVESGVEDIIMTGPSPFDFLPEDCISKIISFTSPRDACVAASVSKTFESAVKSDIVWEKFLPPEYSSLIPRSRAFSSKKELYFALCDYPVLIEEGKKSFWLEKASGKRCIMLSSKEVWITWGSSPQYWRWVSVPESRFEKIAELLSVCWFEIRAGMHTRYLSPGTRYSVYIVFKTEDGCPGLGDIPVEAGVGLVGQESSQKLIYFVGPSGRRRDRERRDVTRPKERGDGWMEAELGELYNESCCDDISVSVVETKSPYWKRGLIIQGFEFRPAKTHELGDSHSCGGCSRNDEIISVEAPARLDTLPEDCISMVVSHTSPRDACVVASVSKTVKSAAGSDLVWEKFLPQDYSSLVPRSVDFSSKKEIYMSLADDSVLIDDGKKSIWWEKGSGKKCYMLSAMDLNIIWIDRPLYWKWNTDPESKFEKVAELRHVCCFRIRGKISCGMLSKGTHYLVYLVFKRTSGGSVGFEETPMEAQVGFVGKESSKSFVLLEPSRRGYRYSCVWRRPVYREFRTGRPREGVRGEREADGHVEEPKERGDGWSEVKLGNFYISDGGCDDDGDEIEFAIMEPRNSEMGQRKSGLIFQGIEISVVETESPYWKRGLIIQGFEFRPVKTHDMEQIEVGGGSSRNRAARLDTLPEDCISMVIYHTSPRDACVAASVSKTVKSAAESDLVWDKFLPEDYSSLVPPRSLDFSSKKEMYMSLADDSVLIDDGKKKGSGKKCYMLSAMDLKITWSDCPAYWQWNTVPDSKFKRVAELRDVCWFEIRGKISCGMLSKGTYYSVCLVFKRAGGRSYGFEDTPMEAQVGFVGKDAASKKFVVLEPIDMDQPSGYRYTSVSLTWVSREDRTRRLREVGGNVEEPKVRGDGWSEVKLGKVYINDGGYDDDEIEFSIMETEQGDWKSAMIFQGVEIRPMKEGEEMVITK</sequence>
<feature type="non-terminal residue" evidence="3">
    <location>
        <position position="1"/>
    </location>
</feature>
<dbReference type="SMART" id="SM00256">
    <property type="entry name" value="FBOX"/>
    <property type="match status" value="5"/>
</dbReference>
<evidence type="ECO:0000259" key="2">
    <source>
        <dbReference type="PROSITE" id="PS50181"/>
    </source>
</evidence>
<evidence type="ECO:0000313" key="4">
    <source>
        <dbReference type="Proteomes" id="UP000824890"/>
    </source>
</evidence>
<name>A0ABQ8D5M7_BRANA</name>